<dbReference type="InterPro" id="IPR013785">
    <property type="entry name" value="Aldolase_TIM"/>
</dbReference>
<protein>
    <submittedName>
        <fullName evidence="4">3-hexulose-6-phosphate synthase</fullName>
        <ecNumber evidence="4">4.1.2.43</ecNumber>
    </submittedName>
</protein>
<dbReference type="Gene3D" id="3.20.20.70">
    <property type="entry name" value="Aldolase class I"/>
    <property type="match status" value="1"/>
</dbReference>
<evidence type="ECO:0000313" key="5">
    <source>
        <dbReference type="Proteomes" id="UP000237798"/>
    </source>
</evidence>
<accession>A0A2T0BNP6</accession>
<dbReference type="GO" id="GO:0006207">
    <property type="term" value="P:'de novo' pyrimidine nucleobase biosynthetic process"/>
    <property type="evidence" value="ECO:0007669"/>
    <property type="project" value="InterPro"/>
</dbReference>
<dbReference type="PANTHER" id="PTHR35039:SF3">
    <property type="entry name" value="3-KETO-L-GULONATE-6-PHOSPHATE DECARBOXYLASE SGBH-RELATED"/>
    <property type="match status" value="1"/>
</dbReference>
<comment type="caution">
    <text evidence="4">The sequence shown here is derived from an EMBL/GenBank/DDBJ whole genome shotgun (WGS) entry which is preliminary data.</text>
</comment>
<dbReference type="GO" id="GO:0004590">
    <property type="term" value="F:orotidine-5'-phosphate decarboxylase activity"/>
    <property type="evidence" value="ECO:0007669"/>
    <property type="project" value="InterPro"/>
</dbReference>
<feature type="domain" description="Orotidine 5'-phosphate decarboxylase" evidence="3">
    <location>
        <begin position="2"/>
        <end position="200"/>
    </location>
</feature>
<dbReference type="OrthoDB" id="43475at2"/>
<keyword evidence="5" id="KW-1185">Reference proteome</keyword>
<evidence type="ECO:0000313" key="4">
    <source>
        <dbReference type="EMBL" id="PRR85483.1"/>
    </source>
</evidence>
<dbReference type="Pfam" id="PF00215">
    <property type="entry name" value="OMPdecase"/>
    <property type="match status" value="1"/>
</dbReference>
<dbReference type="InterPro" id="IPR041710">
    <property type="entry name" value="HPS/KGPDC"/>
</dbReference>
<dbReference type="GO" id="GO:0033982">
    <property type="term" value="F:3-dehydro-L-gulonate-6-phosphate decarboxylase activity"/>
    <property type="evidence" value="ECO:0007669"/>
    <property type="project" value="TreeGrafter"/>
</dbReference>
<keyword evidence="1 4" id="KW-0456">Lyase</keyword>
<dbReference type="SUPFAM" id="SSF51366">
    <property type="entry name" value="Ribulose-phoshate binding barrel"/>
    <property type="match status" value="1"/>
</dbReference>
<dbReference type="InterPro" id="IPR001754">
    <property type="entry name" value="OMPdeCOase_dom"/>
</dbReference>
<name>A0A2T0BNP6_9CLOT</name>
<dbReference type="GO" id="GO:0043801">
    <property type="term" value="F:hexulose-6-phosphate synthase activity"/>
    <property type="evidence" value="ECO:0007669"/>
    <property type="project" value="UniProtKB-EC"/>
</dbReference>
<proteinExistence type="predicted"/>
<dbReference type="RefSeq" id="WP_106009160.1">
    <property type="nucleotide sequence ID" value="NZ_JALCPJ010000005.1"/>
</dbReference>
<dbReference type="PANTHER" id="PTHR35039">
    <property type="entry name" value="3-KETO-L-GULONATE-6-PHOSPHATE DECARBOXYLASE SGBH-RELATED"/>
    <property type="match status" value="1"/>
</dbReference>
<dbReference type="AlphaFoldDB" id="A0A2T0BNP6"/>
<dbReference type="EMBL" id="PVXP01000016">
    <property type="protein sequence ID" value="PRR85483.1"/>
    <property type="molecule type" value="Genomic_DNA"/>
</dbReference>
<dbReference type="Proteomes" id="UP000237798">
    <property type="component" value="Unassembled WGS sequence"/>
</dbReference>
<organism evidence="4 5">
    <name type="scientific">Clostridium luticellarii</name>
    <dbReference type="NCBI Taxonomy" id="1691940"/>
    <lineage>
        <taxon>Bacteria</taxon>
        <taxon>Bacillati</taxon>
        <taxon>Bacillota</taxon>
        <taxon>Clostridia</taxon>
        <taxon>Eubacteriales</taxon>
        <taxon>Clostridiaceae</taxon>
        <taxon>Clostridium</taxon>
    </lineage>
</organism>
<evidence type="ECO:0000259" key="3">
    <source>
        <dbReference type="SMART" id="SM00934"/>
    </source>
</evidence>
<dbReference type="EC" id="4.1.2.43" evidence="4"/>
<gene>
    <name evidence="4" type="primary">hxlA</name>
    <name evidence="4" type="ORF">CLLU_15530</name>
</gene>
<evidence type="ECO:0000256" key="2">
    <source>
        <dbReference type="ARBA" id="ARBA00023277"/>
    </source>
</evidence>
<dbReference type="SMART" id="SM00934">
    <property type="entry name" value="OMPdecase"/>
    <property type="match status" value="1"/>
</dbReference>
<evidence type="ECO:0000256" key="1">
    <source>
        <dbReference type="ARBA" id="ARBA00023239"/>
    </source>
</evidence>
<keyword evidence="2" id="KW-0119">Carbohydrate metabolism</keyword>
<dbReference type="CDD" id="cd04726">
    <property type="entry name" value="KGPDC_HPS"/>
    <property type="match status" value="1"/>
</dbReference>
<reference evidence="4 5" key="1">
    <citation type="submission" date="2018-03" db="EMBL/GenBank/DDBJ databases">
        <title>Genome sequence of Clostridium luticellarii DSM 29923.</title>
        <authorList>
            <person name="Poehlein A."/>
            <person name="Daniel R."/>
        </authorList>
    </citation>
    <scope>NUCLEOTIDE SEQUENCE [LARGE SCALE GENOMIC DNA]</scope>
    <source>
        <strain evidence="4 5">DSM 29923</strain>
    </source>
</reference>
<dbReference type="InterPro" id="IPR011060">
    <property type="entry name" value="RibuloseP-bd_barrel"/>
</dbReference>
<sequence length="206" mass="23455">MKIQIALDRVDLEKAESIAEEAEDYVDIIEVGTSLIKDYGKKSVSFIRERFKNRTVLADVKTCDEGEYEFRAMFEAGADIATVMGNSPIETIEICYNVSREYNKDIMIDLMETSKNKLAELKKFDDAIFFVHLPKDNKHVNLIDNFNKNSDLYRGIKRIAVGGNVREDILKDIVLINPEILVVGSAITKSSDIKLAARRFKELLQK</sequence>
<dbReference type="GO" id="GO:0019854">
    <property type="term" value="P:L-ascorbic acid catabolic process"/>
    <property type="evidence" value="ECO:0007669"/>
    <property type="project" value="TreeGrafter"/>
</dbReference>